<dbReference type="GO" id="GO:0046982">
    <property type="term" value="F:protein heterodimerization activity"/>
    <property type="evidence" value="ECO:0007669"/>
    <property type="project" value="InterPro"/>
</dbReference>
<dbReference type="Gene3D" id="1.10.20.10">
    <property type="entry name" value="Histone, subunit A"/>
    <property type="match status" value="1"/>
</dbReference>
<sequence>MISAEAPIIFAEACELFSLELTIRSWFHAEEIKHRALQKNEIAAAITRTDIFDFLVDIVPRDEIKDEAALLRRPLRTHFEYRSSLSQISSSSAVIWNPNPLLRPLKQNQRK</sequence>
<reference evidence="3" key="1">
    <citation type="journal article" date="2023" name="Plant J.">
        <title>The genome of the king protea, Protea cynaroides.</title>
        <authorList>
            <person name="Chang J."/>
            <person name="Duong T.A."/>
            <person name="Schoeman C."/>
            <person name="Ma X."/>
            <person name="Roodt D."/>
            <person name="Barker N."/>
            <person name="Li Z."/>
            <person name="Van de Peer Y."/>
            <person name="Mizrachi E."/>
        </authorList>
    </citation>
    <scope>NUCLEOTIDE SEQUENCE</scope>
    <source>
        <tissue evidence="3">Young leaves</tissue>
    </source>
</reference>
<evidence type="ECO:0000313" key="3">
    <source>
        <dbReference type="EMBL" id="KAJ4959950.1"/>
    </source>
</evidence>
<dbReference type="InterPro" id="IPR009072">
    <property type="entry name" value="Histone-fold"/>
</dbReference>
<dbReference type="OrthoDB" id="1272441at2759"/>
<dbReference type="PANTHER" id="PTHR10252">
    <property type="entry name" value="HISTONE-LIKE TRANSCRIPTION FACTOR CCAAT-RELATED"/>
    <property type="match status" value="1"/>
</dbReference>
<gene>
    <name evidence="3" type="ORF">NE237_019860</name>
</gene>
<proteinExistence type="predicted"/>
<accession>A0A9Q0H8C1</accession>
<protein>
    <submittedName>
        <fullName evidence="3">Uncharacterized protein</fullName>
    </submittedName>
</protein>
<dbReference type="GO" id="GO:0005634">
    <property type="term" value="C:nucleus"/>
    <property type="evidence" value="ECO:0007669"/>
    <property type="project" value="UniProtKB-SubCell"/>
</dbReference>
<keyword evidence="4" id="KW-1185">Reference proteome</keyword>
<dbReference type="AlphaFoldDB" id="A0A9Q0H8C1"/>
<evidence type="ECO:0000256" key="1">
    <source>
        <dbReference type="ARBA" id="ARBA00004123"/>
    </source>
</evidence>
<dbReference type="PANTHER" id="PTHR10252:SF39">
    <property type="entry name" value="NUCLEAR TRANSCRIPTION FACTOR Y SUBUNIT C-6"/>
    <property type="match status" value="1"/>
</dbReference>
<dbReference type="Proteomes" id="UP001141806">
    <property type="component" value="Unassembled WGS sequence"/>
</dbReference>
<comment type="subcellular location">
    <subcellularLocation>
        <location evidence="1">Nucleus</location>
    </subcellularLocation>
</comment>
<organism evidence="3 4">
    <name type="scientific">Protea cynaroides</name>
    <dbReference type="NCBI Taxonomy" id="273540"/>
    <lineage>
        <taxon>Eukaryota</taxon>
        <taxon>Viridiplantae</taxon>
        <taxon>Streptophyta</taxon>
        <taxon>Embryophyta</taxon>
        <taxon>Tracheophyta</taxon>
        <taxon>Spermatophyta</taxon>
        <taxon>Magnoliopsida</taxon>
        <taxon>Proteales</taxon>
        <taxon>Proteaceae</taxon>
        <taxon>Protea</taxon>
    </lineage>
</organism>
<dbReference type="SUPFAM" id="SSF47113">
    <property type="entry name" value="Histone-fold"/>
    <property type="match status" value="1"/>
</dbReference>
<evidence type="ECO:0000313" key="4">
    <source>
        <dbReference type="Proteomes" id="UP001141806"/>
    </source>
</evidence>
<keyword evidence="2" id="KW-0539">Nucleus</keyword>
<name>A0A9Q0H8C1_9MAGN</name>
<dbReference type="EMBL" id="JAMYWD010000009">
    <property type="protein sequence ID" value="KAJ4959950.1"/>
    <property type="molecule type" value="Genomic_DNA"/>
</dbReference>
<dbReference type="GO" id="GO:0000981">
    <property type="term" value="F:DNA-binding transcription factor activity, RNA polymerase II-specific"/>
    <property type="evidence" value="ECO:0007669"/>
    <property type="project" value="TreeGrafter"/>
</dbReference>
<comment type="caution">
    <text evidence="3">The sequence shown here is derived from an EMBL/GenBank/DDBJ whole genome shotgun (WGS) entry which is preliminary data.</text>
</comment>
<dbReference type="GO" id="GO:0000978">
    <property type="term" value="F:RNA polymerase II cis-regulatory region sequence-specific DNA binding"/>
    <property type="evidence" value="ECO:0007669"/>
    <property type="project" value="TreeGrafter"/>
</dbReference>
<evidence type="ECO:0000256" key="2">
    <source>
        <dbReference type="ARBA" id="ARBA00023242"/>
    </source>
</evidence>
<dbReference type="InterPro" id="IPR050568">
    <property type="entry name" value="Transcr_DNA_Rep_Reg"/>
</dbReference>